<keyword evidence="1" id="KW-0694">RNA-binding</keyword>
<dbReference type="EMBL" id="FQXR01000015">
    <property type="protein sequence ID" value="SHI15512.1"/>
    <property type="molecule type" value="Genomic_DNA"/>
</dbReference>
<dbReference type="SUPFAM" id="SSF55174">
    <property type="entry name" value="Alpha-L RNA-binding motif"/>
    <property type="match status" value="1"/>
</dbReference>
<dbReference type="GO" id="GO:0003723">
    <property type="term" value="F:RNA binding"/>
    <property type="evidence" value="ECO:0007669"/>
    <property type="project" value="UniProtKB-KW"/>
</dbReference>
<dbReference type="Pfam" id="PF13275">
    <property type="entry name" value="S4_2"/>
    <property type="match status" value="1"/>
</dbReference>
<dbReference type="InterPro" id="IPR036986">
    <property type="entry name" value="S4_RNA-bd_sf"/>
</dbReference>
<proteinExistence type="predicted"/>
<reference evidence="2 3" key="1">
    <citation type="submission" date="2016-11" db="EMBL/GenBank/DDBJ databases">
        <authorList>
            <person name="Jaros S."/>
            <person name="Januszkiewicz K."/>
            <person name="Wedrychowicz H."/>
        </authorList>
    </citation>
    <scope>NUCLEOTIDE SEQUENCE [LARGE SCALE GENOMIC DNA]</scope>
    <source>
        <strain evidence="2 3">DSM 13106</strain>
    </source>
</reference>
<dbReference type="AlphaFoldDB" id="A0A1M5YTU6"/>
<gene>
    <name evidence="2" type="ORF">SAMN02745180_02457</name>
</gene>
<evidence type="ECO:0000256" key="1">
    <source>
        <dbReference type="PROSITE-ProRule" id="PRU00182"/>
    </source>
</evidence>
<dbReference type="RefSeq" id="WP_072745085.1">
    <property type="nucleotide sequence ID" value="NZ_FQXR01000015.1"/>
</dbReference>
<evidence type="ECO:0000313" key="2">
    <source>
        <dbReference type="EMBL" id="SHI15512.1"/>
    </source>
</evidence>
<protein>
    <submittedName>
        <fullName evidence="2">Ribosome-associated protein</fullName>
    </submittedName>
</protein>
<organism evidence="2 3">
    <name type="scientific">Sporanaerobacter acetigenes DSM 13106</name>
    <dbReference type="NCBI Taxonomy" id="1123281"/>
    <lineage>
        <taxon>Bacteria</taxon>
        <taxon>Bacillati</taxon>
        <taxon>Bacillota</taxon>
        <taxon>Tissierellia</taxon>
        <taxon>Tissierellales</taxon>
        <taxon>Sporanaerobacteraceae</taxon>
        <taxon>Sporanaerobacter</taxon>
    </lineage>
</organism>
<dbReference type="CDD" id="cd00165">
    <property type="entry name" value="S4"/>
    <property type="match status" value="1"/>
</dbReference>
<dbReference type="Proteomes" id="UP000184389">
    <property type="component" value="Unassembled WGS sequence"/>
</dbReference>
<dbReference type="STRING" id="1123281.SAMN02745180_02457"/>
<dbReference type="Gene3D" id="3.10.290.10">
    <property type="entry name" value="RNA-binding S4 domain"/>
    <property type="match status" value="1"/>
</dbReference>
<sequence>MKKIKIDTEYIKLDQFLKYIGVVQTGGQGKILIEEKKVEINGEVVTERGKKIRRGDKIKIKDVDDFVVI</sequence>
<evidence type="ECO:0000313" key="3">
    <source>
        <dbReference type="Proteomes" id="UP000184389"/>
    </source>
</evidence>
<accession>A0A1M5YTU6</accession>
<keyword evidence="3" id="KW-1185">Reference proteome</keyword>
<name>A0A1M5YTU6_9FIRM</name>
<dbReference type="OrthoDB" id="9811532at2"/>
<dbReference type="PROSITE" id="PS50889">
    <property type="entry name" value="S4"/>
    <property type="match status" value="1"/>
</dbReference>